<comment type="caution">
    <text evidence="1">The sequence shown here is derived from an EMBL/GenBank/DDBJ whole genome shotgun (WGS) entry which is preliminary data.</text>
</comment>
<name>A0A2U2DFY1_9HYPH</name>
<dbReference type="SUPFAM" id="SSF88713">
    <property type="entry name" value="Glycoside hydrolase/deacetylase"/>
    <property type="match status" value="1"/>
</dbReference>
<accession>A0A2U2DFY1</accession>
<dbReference type="Proteomes" id="UP000245252">
    <property type="component" value="Unassembled WGS sequence"/>
</dbReference>
<evidence type="ECO:0000313" key="2">
    <source>
        <dbReference type="Proteomes" id="UP000245252"/>
    </source>
</evidence>
<dbReference type="OrthoDB" id="9787041at2"/>
<dbReference type="AlphaFoldDB" id="A0A2U2DFY1"/>
<keyword evidence="2" id="KW-1185">Reference proteome</keyword>
<dbReference type="RefSeq" id="WP_109462356.1">
    <property type="nucleotide sequence ID" value="NZ_QFBC01000032.1"/>
</dbReference>
<dbReference type="PANTHER" id="PTHR43123">
    <property type="entry name" value="POLYSACCHARIDE DEACETYLASE-RELATED"/>
    <property type="match status" value="1"/>
</dbReference>
<dbReference type="PANTHER" id="PTHR43123:SF4">
    <property type="entry name" value="POLYSACCHARIDE DEACETYLASE"/>
    <property type="match status" value="1"/>
</dbReference>
<reference evidence="1 2" key="1">
    <citation type="submission" date="2018-05" db="EMBL/GenBank/DDBJ databases">
        <title>The draft genome of strain NS-104.</title>
        <authorList>
            <person name="Hang P."/>
            <person name="Jiang J."/>
        </authorList>
    </citation>
    <scope>NUCLEOTIDE SEQUENCE [LARGE SCALE GENOMIC DNA]</scope>
    <source>
        <strain evidence="1 2">NS-104</strain>
    </source>
</reference>
<dbReference type="Gene3D" id="3.20.20.370">
    <property type="entry name" value="Glycoside hydrolase/deacetylase"/>
    <property type="match status" value="1"/>
</dbReference>
<dbReference type="EMBL" id="QFBC01000032">
    <property type="protein sequence ID" value="PWE52200.1"/>
    <property type="molecule type" value="Genomic_DNA"/>
</dbReference>
<protein>
    <submittedName>
        <fullName evidence="1">Polysaccharide deacetylase</fullName>
    </submittedName>
</protein>
<sequence>MLPTHGRYEFRPITQRPDFRWPDGNGLALYVAFGVEEYCFGEGMTEDLMPGASKPDMVNTSWRDYGNRVGGFRLIDRFASRGIRPAMLLNTEVYDHAPALMDAAHEAGIEMVGHGLTNSDTLAGMSLQAELAYMKAVQAKITEKQGFPARGWSSPWLAHTENTIDLLPEAGFSYLLDLRMDDQPVHLKSKGGSLLALPYALELNDSTTMIGRQTTARDFAQMIVDEFDEMRIAARSQPLVMSIVVHSFISGQPFRLASLTAALDHIVSHRDEVWLAQPGEIEAFVRGDSRRLI</sequence>
<dbReference type="CDD" id="cd10979">
    <property type="entry name" value="CE4_PuuE_like"/>
    <property type="match status" value="1"/>
</dbReference>
<evidence type="ECO:0000313" key="1">
    <source>
        <dbReference type="EMBL" id="PWE52200.1"/>
    </source>
</evidence>
<dbReference type="InterPro" id="IPR011330">
    <property type="entry name" value="Glyco_hydro/deAcase_b/a-brl"/>
</dbReference>
<organism evidence="1 2">
    <name type="scientific">Metarhizobium album</name>
    <dbReference type="NCBI Taxonomy" id="2182425"/>
    <lineage>
        <taxon>Bacteria</taxon>
        <taxon>Pseudomonadati</taxon>
        <taxon>Pseudomonadota</taxon>
        <taxon>Alphaproteobacteria</taxon>
        <taxon>Hyphomicrobiales</taxon>
        <taxon>Rhizobiaceae</taxon>
        <taxon>Metarhizobium</taxon>
    </lineage>
</organism>
<proteinExistence type="predicted"/>
<gene>
    <name evidence="1" type="ORF">DEM27_32430</name>
</gene>
<dbReference type="GO" id="GO:0005975">
    <property type="term" value="P:carbohydrate metabolic process"/>
    <property type="evidence" value="ECO:0007669"/>
    <property type="project" value="InterPro"/>
</dbReference>